<dbReference type="SUPFAM" id="SSF54197">
    <property type="entry name" value="HIT-like"/>
    <property type="match status" value="1"/>
</dbReference>
<protein>
    <submittedName>
        <fullName evidence="4">HIT domain-containing protein</fullName>
    </submittedName>
</protein>
<organism evidence="4 5">
    <name type="scientific">Nonomuraea montanisoli</name>
    <dbReference type="NCBI Taxonomy" id="2741721"/>
    <lineage>
        <taxon>Bacteria</taxon>
        <taxon>Bacillati</taxon>
        <taxon>Actinomycetota</taxon>
        <taxon>Actinomycetes</taxon>
        <taxon>Streptosporangiales</taxon>
        <taxon>Streptosporangiaceae</taxon>
        <taxon>Nonomuraea</taxon>
    </lineage>
</organism>
<proteinExistence type="predicted"/>
<comment type="caution">
    <text evidence="1">Lacks conserved residue(s) required for the propagation of feature annotation.</text>
</comment>
<dbReference type="EMBL" id="JABWGN010000009">
    <property type="protein sequence ID" value="NUW34717.1"/>
    <property type="molecule type" value="Genomic_DNA"/>
</dbReference>
<dbReference type="PANTHER" id="PTHR46648">
    <property type="entry name" value="HIT FAMILY PROTEIN 1"/>
    <property type="match status" value="1"/>
</dbReference>
<gene>
    <name evidence="4" type="ORF">HTZ77_25260</name>
</gene>
<dbReference type="GO" id="GO:0003824">
    <property type="term" value="F:catalytic activity"/>
    <property type="evidence" value="ECO:0007669"/>
    <property type="project" value="InterPro"/>
</dbReference>
<dbReference type="Pfam" id="PF01230">
    <property type="entry name" value="HIT"/>
    <property type="match status" value="1"/>
</dbReference>
<reference evidence="4 5" key="1">
    <citation type="submission" date="2020-06" db="EMBL/GenBank/DDBJ databases">
        <title>Nonomuraea sp. SMC257, a novel actinomycete isolated from soil.</title>
        <authorList>
            <person name="Chanama M."/>
        </authorList>
    </citation>
    <scope>NUCLEOTIDE SEQUENCE [LARGE SCALE GENOMIC DNA]</scope>
    <source>
        <strain evidence="4 5">SMC257</strain>
    </source>
</reference>
<dbReference type="Proteomes" id="UP000586042">
    <property type="component" value="Unassembled WGS sequence"/>
</dbReference>
<dbReference type="PROSITE" id="PS51084">
    <property type="entry name" value="HIT_2"/>
    <property type="match status" value="1"/>
</dbReference>
<comment type="caution">
    <text evidence="4">The sequence shown here is derived from an EMBL/GenBank/DDBJ whole genome shotgun (WGS) entry which is preliminary data.</text>
</comment>
<feature type="domain" description="HIT" evidence="3">
    <location>
        <begin position="14"/>
        <end position="78"/>
    </location>
</feature>
<dbReference type="InterPro" id="IPR001310">
    <property type="entry name" value="Histidine_triad_HIT"/>
</dbReference>
<evidence type="ECO:0000313" key="4">
    <source>
        <dbReference type="EMBL" id="NUW34717.1"/>
    </source>
</evidence>
<sequence>MRLRVSYDGRRRGPFARWADTTEPSQTIHEDEHAIAFLNLAQATRGHTLVVPGAHHRDLGEIPAETAAHVMRAAVEVSCPGSSPPTSRRPGRRSSTRSSPLRGWPRRSGPGAEGERQDRLRSRAA</sequence>
<evidence type="ECO:0000313" key="5">
    <source>
        <dbReference type="Proteomes" id="UP000586042"/>
    </source>
</evidence>
<dbReference type="Gene3D" id="3.30.428.10">
    <property type="entry name" value="HIT-like"/>
    <property type="match status" value="1"/>
</dbReference>
<feature type="compositionally biased region" description="Basic and acidic residues" evidence="2">
    <location>
        <begin position="113"/>
        <end position="125"/>
    </location>
</feature>
<accession>A0A7Y6IAL4</accession>
<feature type="region of interest" description="Disordered" evidence="2">
    <location>
        <begin position="76"/>
        <end position="125"/>
    </location>
</feature>
<evidence type="ECO:0000256" key="1">
    <source>
        <dbReference type="PROSITE-ProRule" id="PRU00464"/>
    </source>
</evidence>
<dbReference type="InterPro" id="IPR036265">
    <property type="entry name" value="HIT-like_sf"/>
</dbReference>
<evidence type="ECO:0000259" key="3">
    <source>
        <dbReference type="PROSITE" id="PS51084"/>
    </source>
</evidence>
<keyword evidence="5" id="KW-1185">Reference proteome</keyword>
<dbReference type="GO" id="GO:0009117">
    <property type="term" value="P:nucleotide metabolic process"/>
    <property type="evidence" value="ECO:0007669"/>
    <property type="project" value="TreeGrafter"/>
</dbReference>
<dbReference type="PANTHER" id="PTHR46648:SF1">
    <property type="entry name" value="ADENOSINE 5'-MONOPHOSPHORAMIDASE HNT1"/>
    <property type="match status" value="1"/>
</dbReference>
<dbReference type="AlphaFoldDB" id="A0A7Y6IAL4"/>
<name>A0A7Y6IAL4_9ACTN</name>
<evidence type="ECO:0000256" key="2">
    <source>
        <dbReference type="SAM" id="MobiDB-lite"/>
    </source>
</evidence>
<dbReference type="InterPro" id="IPR011146">
    <property type="entry name" value="HIT-like"/>
</dbReference>